<feature type="binding site" evidence="13">
    <location>
        <position position="135"/>
    </location>
    <ligand>
        <name>sn-glycerol 3-phosphate</name>
        <dbReference type="ChEBI" id="CHEBI:57597"/>
    </ligand>
</feature>
<evidence type="ECO:0000256" key="4">
    <source>
        <dbReference type="ARBA" id="ARBA00023002"/>
    </source>
</evidence>
<evidence type="ECO:0000256" key="9">
    <source>
        <dbReference type="ARBA" id="ARBA00052716"/>
    </source>
</evidence>
<keyword evidence="8 13" id="KW-1208">Phospholipid metabolism</keyword>
<dbReference type="GO" id="GO:0006650">
    <property type="term" value="P:glycerophospholipid metabolic process"/>
    <property type="evidence" value="ECO:0007669"/>
    <property type="project" value="UniProtKB-UniRule"/>
</dbReference>
<comment type="subcellular location">
    <subcellularLocation>
        <location evidence="13">Cytoplasm</location>
    </subcellularLocation>
</comment>
<dbReference type="UniPathway" id="UPA00940"/>
<evidence type="ECO:0000256" key="5">
    <source>
        <dbReference type="ARBA" id="ARBA00023027"/>
    </source>
</evidence>
<comment type="function">
    <text evidence="13">Catalyzes the reduction of the glycolytic intermediate dihydroxyacetone phosphate (DHAP) to sn-glycerol 3-phosphate (G3P), the key precursor for phospholipid synthesis.</text>
</comment>
<evidence type="ECO:0000256" key="15">
    <source>
        <dbReference type="PIRSR" id="PIRSR000114-2"/>
    </source>
</evidence>
<dbReference type="InterPro" id="IPR036291">
    <property type="entry name" value="NAD(P)-bd_dom_sf"/>
</dbReference>
<organism evidence="20 21">
    <name type="scientific">Acidaminococcus fermentans</name>
    <dbReference type="NCBI Taxonomy" id="905"/>
    <lineage>
        <taxon>Bacteria</taxon>
        <taxon>Bacillati</taxon>
        <taxon>Bacillota</taxon>
        <taxon>Negativicutes</taxon>
        <taxon>Acidaminococcales</taxon>
        <taxon>Acidaminococcaceae</taxon>
        <taxon>Acidaminococcus</taxon>
    </lineage>
</organism>
<comment type="pathway">
    <text evidence="13">Membrane lipid metabolism; glycerophospholipid metabolism.</text>
</comment>
<dbReference type="GO" id="GO:0046168">
    <property type="term" value="P:glycerol-3-phosphate catabolic process"/>
    <property type="evidence" value="ECO:0007669"/>
    <property type="project" value="InterPro"/>
</dbReference>
<dbReference type="FunFam" id="3.40.50.720:FF:000019">
    <property type="entry name" value="Glycerol-3-phosphate dehydrogenase [NAD(P)+]"/>
    <property type="match status" value="1"/>
</dbReference>
<feature type="binding site" evidence="13">
    <location>
        <position position="254"/>
    </location>
    <ligand>
        <name>NADPH</name>
        <dbReference type="ChEBI" id="CHEBI:57783"/>
    </ligand>
</feature>
<feature type="binding site" evidence="13">
    <location>
        <position position="255"/>
    </location>
    <ligand>
        <name>sn-glycerol 3-phosphate</name>
        <dbReference type="ChEBI" id="CHEBI:57597"/>
    </ligand>
</feature>
<dbReference type="GO" id="GO:0047952">
    <property type="term" value="F:glycerol-3-phosphate dehydrogenase [NAD(P)+] activity"/>
    <property type="evidence" value="ECO:0007669"/>
    <property type="project" value="UniProtKB-UniRule"/>
</dbReference>
<dbReference type="GO" id="GO:0051287">
    <property type="term" value="F:NAD binding"/>
    <property type="evidence" value="ECO:0007669"/>
    <property type="project" value="InterPro"/>
</dbReference>
<feature type="binding site" evidence="13">
    <location>
        <position position="106"/>
    </location>
    <ligand>
        <name>sn-glycerol 3-phosphate</name>
        <dbReference type="ChEBI" id="CHEBI:57597"/>
    </ligand>
</feature>
<name>A0A1H2Z1E8_ACIFE</name>
<comment type="catalytic activity">
    <reaction evidence="13">
        <text>sn-glycerol 3-phosphate + NAD(+) = dihydroxyacetone phosphate + NADH + H(+)</text>
        <dbReference type="Rhea" id="RHEA:11092"/>
        <dbReference type="ChEBI" id="CHEBI:15378"/>
        <dbReference type="ChEBI" id="CHEBI:57540"/>
        <dbReference type="ChEBI" id="CHEBI:57597"/>
        <dbReference type="ChEBI" id="CHEBI:57642"/>
        <dbReference type="ChEBI" id="CHEBI:57945"/>
        <dbReference type="EC" id="1.1.1.94"/>
    </reaction>
</comment>
<feature type="binding site" evidence="15">
    <location>
        <position position="106"/>
    </location>
    <ligand>
        <name>substrate</name>
    </ligand>
</feature>
<dbReference type="NCBIfam" id="NF000940">
    <property type="entry name" value="PRK00094.1-2"/>
    <property type="match status" value="1"/>
</dbReference>
<dbReference type="AlphaFoldDB" id="A0A1H2Z1E8"/>
<evidence type="ECO:0000256" key="3">
    <source>
        <dbReference type="ARBA" id="ARBA00022857"/>
    </source>
</evidence>
<keyword evidence="2 13" id="KW-0444">Lipid biosynthesis</keyword>
<dbReference type="PRINTS" id="PR00077">
    <property type="entry name" value="GPDHDRGNASE"/>
</dbReference>
<feature type="binding site" evidence="13">
    <location>
        <position position="254"/>
    </location>
    <ligand>
        <name>sn-glycerol 3-phosphate</name>
        <dbReference type="ChEBI" id="CHEBI:57597"/>
    </ligand>
</feature>
<comment type="caution">
    <text evidence="13">Lacks conserved residue(s) required for the propagation of feature annotation.</text>
</comment>
<evidence type="ECO:0000256" key="12">
    <source>
        <dbReference type="ARBA" id="ARBA00080511"/>
    </source>
</evidence>
<feature type="binding site" evidence="13">
    <location>
        <position position="31"/>
    </location>
    <ligand>
        <name>NADPH</name>
        <dbReference type="ChEBI" id="CHEBI:57783"/>
    </ligand>
</feature>
<comment type="catalytic activity">
    <reaction evidence="9">
        <text>sn-glycerol 3-phosphate + NADP(+) = dihydroxyacetone phosphate + NADPH + H(+)</text>
        <dbReference type="Rhea" id="RHEA:11096"/>
        <dbReference type="ChEBI" id="CHEBI:15378"/>
        <dbReference type="ChEBI" id="CHEBI:57597"/>
        <dbReference type="ChEBI" id="CHEBI:57642"/>
        <dbReference type="ChEBI" id="CHEBI:57783"/>
        <dbReference type="ChEBI" id="CHEBI:58349"/>
        <dbReference type="EC" id="1.1.1.94"/>
    </reaction>
    <physiologicalReaction direction="right-to-left" evidence="9">
        <dbReference type="Rhea" id="RHEA:11098"/>
    </physiologicalReaction>
</comment>
<evidence type="ECO:0000256" key="11">
    <source>
        <dbReference type="ARBA" id="ARBA00069372"/>
    </source>
</evidence>
<comment type="caution">
    <text evidence="20">The sequence shown here is derived from an EMBL/GenBank/DDBJ whole genome shotgun (WGS) entry which is preliminary data.</text>
</comment>
<feature type="binding site" evidence="16">
    <location>
        <position position="139"/>
    </location>
    <ligand>
        <name>NAD(+)</name>
        <dbReference type="ChEBI" id="CHEBI:57540"/>
    </ligand>
</feature>
<dbReference type="GeneID" id="78334935"/>
<keyword evidence="6 13" id="KW-0443">Lipid metabolism</keyword>
<proteinExistence type="inferred from homology"/>
<dbReference type="InterPro" id="IPR006109">
    <property type="entry name" value="G3P_DH_NAD-dep_C"/>
</dbReference>
<keyword evidence="5 13" id="KW-0520">NAD</keyword>
<evidence type="ECO:0000259" key="18">
    <source>
        <dbReference type="Pfam" id="PF01210"/>
    </source>
</evidence>
<evidence type="ECO:0000256" key="8">
    <source>
        <dbReference type="ARBA" id="ARBA00023264"/>
    </source>
</evidence>
<dbReference type="HAMAP" id="MF_00394">
    <property type="entry name" value="NAD_Glyc3P_dehydrog"/>
    <property type="match status" value="1"/>
</dbReference>
<dbReference type="FunFam" id="1.10.1040.10:FF:000001">
    <property type="entry name" value="Glycerol-3-phosphate dehydrogenase [NAD(P)+]"/>
    <property type="match status" value="1"/>
</dbReference>
<evidence type="ECO:0000256" key="17">
    <source>
        <dbReference type="RuleBase" id="RU000437"/>
    </source>
</evidence>
<evidence type="ECO:0000256" key="2">
    <source>
        <dbReference type="ARBA" id="ARBA00022516"/>
    </source>
</evidence>
<dbReference type="NCBIfam" id="NF000942">
    <property type="entry name" value="PRK00094.1-4"/>
    <property type="match status" value="1"/>
</dbReference>
<evidence type="ECO:0000256" key="6">
    <source>
        <dbReference type="ARBA" id="ARBA00023098"/>
    </source>
</evidence>
<evidence type="ECO:0000313" key="20">
    <source>
        <dbReference type="EMBL" id="SDX10734.1"/>
    </source>
</evidence>
<keyword evidence="7 13" id="KW-0594">Phospholipid biosynthesis</keyword>
<accession>A0A1H2Z1E8</accession>
<evidence type="ECO:0000313" key="21">
    <source>
        <dbReference type="Proteomes" id="UP000182379"/>
    </source>
</evidence>
<dbReference type="InterPro" id="IPR008927">
    <property type="entry name" value="6-PGluconate_DH-like_C_sf"/>
</dbReference>
<reference evidence="20 21" key="1">
    <citation type="submission" date="2016-10" db="EMBL/GenBank/DDBJ databases">
        <authorList>
            <person name="Varghese N."/>
            <person name="Submissions S."/>
        </authorList>
    </citation>
    <scope>NUCLEOTIDE SEQUENCE [LARGE SCALE GENOMIC DNA]</scope>
    <source>
        <strain evidence="20 21">WCC6</strain>
    </source>
</reference>
<protein>
    <recommendedName>
        <fullName evidence="11 13">Glycerol-3-phosphate dehydrogenase [NAD(P)+]</fullName>
        <ecNumber evidence="10 13">1.1.1.94</ecNumber>
    </recommendedName>
    <alternativeName>
        <fullName evidence="13">NAD(P)(+)-dependent glycerol-3-phosphate dehydrogenase</fullName>
    </alternativeName>
    <alternativeName>
        <fullName evidence="12 13">NAD(P)H-dependent dihydroxyacetone-phosphate reductase</fullName>
    </alternativeName>
</protein>
<feature type="binding site" evidence="15">
    <location>
        <begin position="254"/>
        <end position="255"/>
    </location>
    <ligand>
        <name>substrate</name>
    </ligand>
</feature>
<gene>
    <name evidence="13" type="primary">gpsA</name>
    <name evidence="20" type="ORF">SAMN05216495_11324</name>
</gene>
<feature type="binding site" evidence="13">
    <location>
        <position position="106"/>
    </location>
    <ligand>
        <name>NADPH</name>
        <dbReference type="ChEBI" id="CHEBI:57783"/>
    </ligand>
</feature>
<evidence type="ECO:0000256" key="10">
    <source>
        <dbReference type="ARBA" id="ARBA00066687"/>
    </source>
</evidence>
<dbReference type="EC" id="1.1.1.94" evidence="10 13"/>
<dbReference type="Pfam" id="PF01210">
    <property type="entry name" value="NAD_Gly3P_dh_N"/>
    <property type="match status" value="1"/>
</dbReference>
<evidence type="ECO:0000259" key="19">
    <source>
        <dbReference type="Pfam" id="PF07479"/>
    </source>
</evidence>
<dbReference type="PANTHER" id="PTHR11728">
    <property type="entry name" value="GLYCEROL-3-PHOSPHATE DEHYDROGENASE"/>
    <property type="match status" value="1"/>
</dbReference>
<dbReference type="SUPFAM" id="SSF48179">
    <property type="entry name" value="6-phosphogluconate dehydrogenase C-terminal domain-like"/>
    <property type="match status" value="1"/>
</dbReference>
<dbReference type="Gene3D" id="1.10.1040.10">
    <property type="entry name" value="N-(1-d-carboxylethyl)-l-norvaline Dehydrogenase, domain 2"/>
    <property type="match status" value="1"/>
</dbReference>
<dbReference type="RefSeq" id="WP_012938583.1">
    <property type="nucleotide sequence ID" value="NZ_CAUFNG010000028.1"/>
</dbReference>
<dbReference type="PIRSF" id="PIRSF000114">
    <property type="entry name" value="Glycerol-3-P_dh"/>
    <property type="match status" value="1"/>
</dbReference>
<feature type="binding site" evidence="13">
    <location>
        <position position="278"/>
    </location>
    <ligand>
        <name>NADPH</name>
        <dbReference type="ChEBI" id="CHEBI:57783"/>
    </ligand>
</feature>
<feature type="binding site" evidence="16">
    <location>
        <position position="254"/>
    </location>
    <ligand>
        <name>NAD(+)</name>
        <dbReference type="ChEBI" id="CHEBI:57540"/>
    </ligand>
</feature>
<evidence type="ECO:0000256" key="1">
    <source>
        <dbReference type="ARBA" id="ARBA00011009"/>
    </source>
</evidence>
<evidence type="ECO:0000256" key="14">
    <source>
        <dbReference type="PIRSR" id="PIRSR000114-1"/>
    </source>
</evidence>
<sequence>MKAAVIGAGSWGTVLAQILADNGREVALWARNPEKAARIRETRCNADYLPDFRLSPSIQVTADLQEALEGAEVLVFVVPSKGMGTIARQAARFTDCRSQVILSCTKGFDLSTHKLMTDILEETFPHARAIAALSGPNLAREIAQKQPAATVIACRNMKEARFLQQCFLTPYFRPYTSPDLIGVELCGCVKNCIALVGGMLSGMGFGENAQAGLITRGLAELTRLGMKLGAHRATFFGLAGVGDLIATCTSPLSRNRSAGYALARGKTLEEITGGTRMVIEGINATPVVRELARTHQVEMPIIEQLYQVLFQGKDVKRAIEDLMKRTLKKE</sequence>
<evidence type="ECO:0000256" key="7">
    <source>
        <dbReference type="ARBA" id="ARBA00023209"/>
    </source>
</evidence>
<dbReference type="InterPro" id="IPR006168">
    <property type="entry name" value="G3P_DH_NAD-dep"/>
</dbReference>
<keyword evidence="13" id="KW-0963">Cytoplasm</keyword>
<feature type="binding site" evidence="13">
    <location>
        <position position="139"/>
    </location>
    <ligand>
        <name>NADPH</name>
        <dbReference type="ChEBI" id="CHEBI:57783"/>
    </ligand>
</feature>
<dbReference type="InterPro" id="IPR013328">
    <property type="entry name" value="6PGD_dom2"/>
</dbReference>
<dbReference type="GO" id="GO:0008654">
    <property type="term" value="P:phospholipid biosynthetic process"/>
    <property type="evidence" value="ECO:0007669"/>
    <property type="project" value="UniProtKB-KW"/>
</dbReference>
<feature type="binding site" evidence="13">
    <location>
        <position position="11"/>
    </location>
    <ligand>
        <name>NADPH</name>
        <dbReference type="ChEBI" id="CHEBI:57783"/>
    </ligand>
</feature>
<feature type="binding site" evidence="13">
    <location>
        <position position="48"/>
    </location>
    <ligand>
        <name>NADPH</name>
        <dbReference type="ChEBI" id="CHEBI:57783"/>
    </ligand>
</feature>
<dbReference type="PANTHER" id="PTHR11728:SF1">
    <property type="entry name" value="GLYCEROL-3-PHOSPHATE DEHYDROGENASE [NAD(+)] 2, CHLOROPLASTIC"/>
    <property type="match status" value="1"/>
</dbReference>
<feature type="binding site" evidence="13">
    <location>
        <position position="280"/>
    </location>
    <ligand>
        <name>NADPH</name>
        <dbReference type="ChEBI" id="CHEBI:57783"/>
    </ligand>
</feature>
<dbReference type="Proteomes" id="UP000182379">
    <property type="component" value="Unassembled WGS sequence"/>
</dbReference>
<dbReference type="OMA" id="NRMFGNM"/>
<dbReference type="Pfam" id="PF07479">
    <property type="entry name" value="NAD_Gly3P_dh_C"/>
    <property type="match status" value="1"/>
</dbReference>
<feature type="domain" description="Glycerol-3-phosphate dehydrogenase NAD-dependent N-terminal" evidence="18">
    <location>
        <begin position="2"/>
        <end position="159"/>
    </location>
</feature>
<feature type="binding site" evidence="13">
    <location>
        <position position="190"/>
    </location>
    <ligand>
        <name>sn-glycerol 3-phosphate</name>
        <dbReference type="ChEBI" id="CHEBI:57597"/>
    </ligand>
</feature>
<keyword evidence="3 13" id="KW-0521">NADP</keyword>
<evidence type="ECO:0000256" key="13">
    <source>
        <dbReference type="HAMAP-Rule" id="MF_00394"/>
    </source>
</evidence>
<feature type="active site" description="Proton acceptor" evidence="13 14">
    <location>
        <position position="190"/>
    </location>
</feature>
<keyword evidence="13" id="KW-0547">Nucleotide-binding</keyword>
<dbReference type="SUPFAM" id="SSF51735">
    <property type="entry name" value="NAD(P)-binding Rossmann-fold domains"/>
    <property type="match status" value="1"/>
</dbReference>
<dbReference type="GO" id="GO:0005829">
    <property type="term" value="C:cytosol"/>
    <property type="evidence" value="ECO:0007669"/>
    <property type="project" value="TreeGrafter"/>
</dbReference>
<dbReference type="EMBL" id="FNOP01000013">
    <property type="protein sequence ID" value="SDX10734.1"/>
    <property type="molecule type" value="Genomic_DNA"/>
</dbReference>
<feature type="binding site" evidence="13">
    <location>
        <position position="10"/>
    </location>
    <ligand>
        <name>NADPH</name>
        <dbReference type="ChEBI" id="CHEBI:57783"/>
    </ligand>
</feature>
<feature type="binding site" evidence="13">
    <location>
        <position position="253"/>
    </location>
    <ligand>
        <name>sn-glycerol 3-phosphate</name>
        <dbReference type="ChEBI" id="CHEBI:57597"/>
    </ligand>
</feature>
<dbReference type="GO" id="GO:0046167">
    <property type="term" value="P:glycerol-3-phosphate biosynthetic process"/>
    <property type="evidence" value="ECO:0007669"/>
    <property type="project" value="UniProtKB-UniRule"/>
</dbReference>
<comment type="similarity">
    <text evidence="1 13 17">Belongs to the NAD-dependent glycerol-3-phosphate dehydrogenase family.</text>
</comment>
<dbReference type="Gene3D" id="3.40.50.720">
    <property type="entry name" value="NAD(P)-binding Rossmann-like Domain"/>
    <property type="match status" value="1"/>
</dbReference>
<feature type="domain" description="Glycerol-3-phosphate dehydrogenase NAD-dependent C-terminal" evidence="19">
    <location>
        <begin position="179"/>
        <end position="320"/>
    </location>
</feature>
<evidence type="ECO:0000256" key="16">
    <source>
        <dbReference type="PIRSR" id="PIRSR000114-3"/>
    </source>
</evidence>
<feature type="binding site" evidence="13">
    <location>
        <position position="243"/>
    </location>
    <ligand>
        <name>sn-glycerol 3-phosphate</name>
        <dbReference type="ChEBI" id="CHEBI:57597"/>
    </ligand>
</feature>
<dbReference type="GO" id="GO:0005975">
    <property type="term" value="P:carbohydrate metabolic process"/>
    <property type="evidence" value="ECO:0007669"/>
    <property type="project" value="InterPro"/>
</dbReference>
<keyword evidence="4 13" id="KW-0560">Oxidoreductase</keyword>
<dbReference type="InterPro" id="IPR011128">
    <property type="entry name" value="G3P_DH_NAD-dep_N"/>
</dbReference>
<feature type="binding site" evidence="16">
    <location>
        <begin position="7"/>
        <end position="12"/>
    </location>
    <ligand>
        <name>NAD(+)</name>
        <dbReference type="ChEBI" id="CHEBI:57540"/>
    </ligand>
</feature>